<dbReference type="PANTHER" id="PTHR11705:SF140">
    <property type="entry name" value="FI02848P-RELATED"/>
    <property type="match status" value="1"/>
</dbReference>
<dbReference type="Pfam" id="PF00246">
    <property type="entry name" value="Peptidase_M14"/>
    <property type="match status" value="2"/>
</dbReference>
<evidence type="ECO:0000256" key="1">
    <source>
        <dbReference type="ARBA" id="ARBA00001947"/>
    </source>
</evidence>
<dbReference type="PANTHER" id="PTHR11705">
    <property type="entry name" value="PROTEASE FAMILY M14 CARBOXYPEPTIDASE A,B"/>
    <property type="match status" value="1"/>
</dbReference>
<keyword evidence="6" id="KW-1185">Reference proteome</keyword>
<evidence type="ECO:0000256" key="2">
    <source>
        <dbReference type="ARBA" id="ARBA00005988"/>
    </source>
</evidence>
<name>A0A9P0H3Z8_NEZVI</name>
<dbReference type="InterPro" id="IPR000834">
    <property type="entry name" value="Peptidase_M14"/>
</dbReference>
<organism evidence="5 6">
    <name type="scientific">Nezara viridula</name>
    <name type="common">Southern green stink bug</name>
    <name type="synonym">Cimex viridulus</name>
    <dbReference type="NCBI Taxonomy" id="85310"/>
    <lineage>
        <taxon>Eukaryota</taxon>
        <taxon>Metazoa</taxon>
        <taxon>Ecdysozoa</taxon>
        <taxon>Arthropoda</taxon>
        <taxon>Hexapoda</taxon>
        <taxon>Insecta</taxon>
        <taxon>Pterygota</taxon>
        <taxon>Neoptera</taxon>
        <taxon>Paraneoptera</taxon>
        <taxon>Hemiptera</taxon>
        <taxon>Heteroptera</taxon>
        <taxon>Panheteroptera</taxon>
        <taxon>Pentatomomorpha</taxon>
        <taxon>Pentatomoidea</taxon>
        <taxon>Pentatomidae</taxon>
        <taxon>Pentatominae</taxon>
        <taxon>Nezara</taxon>
    </lineage>
</organism>
<accession>A0A9P0H3Z8</accession>
<reference evidence="5" key="1">
    <citation type="submission" date="2022-01" db="EMBL/GenBank/DDBJ databases">
        <authorList>
            <person name="King R."/>
        </authorList>
    </citation>
    <scope>NUCLEOTIDE SEQUENCE</scope>
</reference>
<evidence type="ECO:0000313" key="6">
    <source>
        <dbReference type="Proteomes" id="UP001152798"/>
    </source>
</evidence>
<feature type="domain" description="Peptidase M14" evidence="4">
    <location>
        <begin position="42"/>
        <end position="261"/>
    </location>
</feature>
<dbReference type="GO" id="GO:0008270">
    <property type="term" value="F:zinc ion binding"/>
    <property type="evidence" value="ECO:0007669"/>
    <property type="project" value="InterPro"/>
</dbReference>
<dbReference type="PROSITE" id="PS52035">
    <property type="entry name" value="PEPTIDASE_M14"/>
    <property type="match status" value="1"/>
</dbReference>
<evidence type="ECO:0000259" key="4">
    <source>
        <dbReference type="PROSITE" id="PS52035"/>
    </source>
</evidence>
<dbReference type="AlphaFoldDB" id="A0A9P0H3Z8"/>
<proteinExistence type="inferred from homology"/>
<feature type="active site" description="Proton donor/acceptor" evidence="3">
    <location>
        <position position="225"/>
    </location>
</feature>
<evidence type="ECO:0000256" key="3">
    <source>
        <dbReference type="PROSITE-ProRule" id="PRU01379"/>
    </source>
</evidence>
<dbReference type="SMART" id="SM00631">
    <property type="entry name" value="Zn_pept"/>
    <property type="match status" value="1"/>
</dbReference>
<dbReference type="GO" id="GO:0005615">
    <property type="term" value="C:extracellular space"/>
    <property type="evidence" value="ECO:0007669"/>
    <property type="project" value="TreeGrafter"/>
</dbReference>
<evidence type="ECO:0000313" key="5">
    <source>
        <dbReference type="EMBL" id="CAH1395131.1"/>
    </source>
</evidence>
<protein>
    <recommendedName>
        <fullName evidence="4">Peptidase M14 domain-containing protein</fullName>
    </recommendedName>
</protein>
<gene>
    <name evidence="5" type="ORF">NEZAVI_LOCUS5462</name>
</gene>
<comment type="cofactor">
    <cofactor evidence="1">
        <name>Zn(2+)</name>
        <dbReference type="ChEBI" id="CHEBI:29105"/>
    </cofactor>
</comment>
<dbReference type="Gene3D" id="3.40.630.10">
    <property type="entry name" value="Zn peptidases"/>
    <property type="match status" value="2"/>
</dbReference>
<dbReference type="EMBL" id="OV725079">
    <property type="protein sequence ID" value="CAH1395131.1"/>
    <property type="molecule type" value="Genomic_DNA"/>
</dbReference>
<dbReference type="OrthoDB" id="3626597at2759"/>
<dbReference type="GO" id="GO:0004181">
    <property type="term" value="F:metallocarboxypeptidase activity"/>
    <property type="evidence" value="ECO:0007669"/>
    <property type="project" value="InterPro"/>
</dbReference>
<sequence>MKQKSFETQIMKRIFKGYFKTVYCTFQAHHFMKENEPNRLDRYMTYEEINKYLDNILANNNDTTNELIIGKSYENRDIRGIKISTNSNITEADVTILLDGGIHAREWVSTVAVLYTISQLLENSSNSDLIANVHWYIFPMLNPDGYIFTMDPNGAIIYPWGFTDQLPADWEELDKCAKLAAEAMSKVNGSIYTVGPTTTTVGPGAGGSDDWAKGVARIKYVYTLELPGLNHPQGGFAPLESSLAPMIQETFEGIKAFVNYLKYNNNP</sequence>
<dbReference type="GO" id="GO:0006508">
    <property type="term" value="P:proteolysis"/>
    <property type="evidence" value="ECO:0007669"/>
    <property type="project" value="InterPro"/>
</dbReference>
<dbReference type="SUPFAM" id="SSF53187">
    <property type="entry name" value="Zn-dependent exopeptidases"/>
    <property type="match status" value="1"/>
</dbReference>
<comment type="similarity">
    <text evidence="2 3">Belongs to the peptidase M14 family.</text>
</comment>
<dbReference type="Proteomes" id="UP001152798">
    <property type="component" value="Chromosome 3"/>
</dbReference>